<evidence type="ECO:0000256" key="4">
    <source>
        <dbReference type="ARBA" id="ARBA00022989"/>
    </source>
</evidence>
<evidence type="ECO:0000256" key="5">
    <source>
        <dbReference type="ARBA" id="ARBA00023136"/>
    </source>
</evidence>
<organism evidence="8 9">
    <name type="scientific">Metasolibacillus meyeri</name>
    <dbReference type="NCBI Taxonomy" id="1071052"/>
    <lineage>
        <taxon>Bacteria</taxon>
        <taxon>Bacillati</taxon>
        <taxon>Bacillota</taxon>
        <taxon>Bacilli</taxon>
        <taxon>Bacillales</taxon>
        <taxon>Caryophanaceae</taxon>
        <taxon>Metasolibacillus</taxon>
    </lineage>
</organism>
<dbReference type="AlphaFoldDB" id="A0AAW9NVM3"/>
<dbReference type="InterPro" id="IPR051449">
    <property type="entry name" value="ABC-2_transporter_component"/>
</dbReference>
<dbReference type="InterPro" id="IPR013525">
    <property type="entry name" value="ABC2_TM"/>
</dbReference>
<evidence type="ECO:0000256" key="3">
    <source>
        <dbReference type="ARBA" id="ARBA00022692"/>
    </source>
</evidence>
<dbReference type="GO" id="GO:0140359">
    <property type="term" value="F:ABC-type transporter activity"/>
    <property type="evidence" value="ECO:0007669"/>
    <property type="project" value="InterPro"/>
</dbReference>
<reference evidence="8 9" key="1">
    <citation type="submission" date="2023-03" db="EMBL/GenBank/DDBJ databases">
        <title>Bacillus Genome Sequencing.</title>
        <authorList>
            <person name="Dunlap C."/>
        </authorList>
    </citation>
    <scope>NUCLEOTIDE SEQUENCE [LARGE SCALE GENOMIC DNA]</scope>
    <source>
        <strain evidence="8 9">B-59205</strain>
    </source>
</reference>
<evidence type="ECO:0000256" key="2">
    <source>
        <dbReference type="ARBA" id="ARBA00022475"/>
    </source>
</evidence>
<dbReference type="Proteomes" id="UP001344888">
    <property type="component" value="Unassembled WGS sequence"/>
</dbReference>
<proteinExistence type="predicted"/>
<comment type="caution">
    <text evidence="8">The sequence shown here is derived from an EMBL/GenBank/DDBJ whole genome shotgun (WGS) entry which is preliminary data.</text>
</comment>
<dbReference type="Gene3D" id="3.40.1710.10">
    <property type="entry name" value="abc type-2 transporter like domain"/>
    <property type="match status" value="1"/>
</dbReference>
<feature type="transmembrane region" description="Helical" evidence="6">
    <location>
        <begin position="302"/>
        <end position="321"/>
    </location>
</feature>
<feature type="transmembrane region" description="Helical" evidence="6">
    <location>
        <begin position="243"/>
        <end position="266"/>
    </location>
</feature>
<dbReference type="GO" id="GO:0005886">
    <property type="term" value="C:plasma membrane"/>
    <property type="evidence" value="ECO:0007669"/>
    <property type="project" value="UniProtKB-SubCell"/>
</dbReference>
<feature type="transmembrane region" description="Helical" evidence="6">
    <location>
        <begin position="20"/>
        <end position="41"/>
    </location>
</feature>
<evidence type="ECO:0000256" key="1">
    <source>
        <dbReference type="ARBA" id="ARBA00004651"/>
    </source>
</evidence>
<gene>
    <name evidence="8" type="ORF">P9B03_10895</name>
</gene>
<dbReference type="EMBL" id="JARSFG010000015">
    <property type="protein sequence ID" value="MEC1178991.1"/>
    <property type="molecule type" value="Genomic_DNA"/>
</dbReference>
<feature type="transmembrane region" description="Helical" evidence="6">
    <location>
        <begin position="203"/>
        <end position="222"/>
    </location>
</feature>
<evidence type="ECO:0000313" key="9">
    <source>
        <dbReference type="Proteomes" id="UP001344888"/>
    </source>
</evidence>
<evidence type="ECO:0000259" key="7">
    <source>
        <dbReference type="Pfam" id="PF12698"/>
    </source>
</evidence>
<evidence type="ECO:0000313" key="8">
    <source>
        <dbReference type="EMBL" id="MEC1178991.1"/>
    </source>
</evidence>
<keyword evidence="2" id="KW-1003">Cell membrane</keyword>
<dbReference type="Pfam" id="PF12698">
    <property type="entry name" value="ABC2_membrane_3"/>
    <property type="match status" value="1"/>
</dbReference>
<sequence length="368" mass="42831">MKRAMYMRALHLKYEWKSTVFWLVFPFIGTVFLYQLALTFIGESKVPIAVAVEDDSAYAMEIVEQLQTVEYLNVRLLQKTEAIRLLEQHELDSVFVIRKKYEENIKEGRKKLIEAYASNRSYAYETSKELMSSVVMEQALRAKTARDIEALLINYDMQHLFDEQIIEEKVRKRQIETDLIQIPFSLFNAKEETGDKIPYVSKWAIWSSLTVLATFFLFDWFVKERNHSIRQRWVLGAQTYMSYAFVQFVLYYVVLLLVDLFAFFLFSQSMSLWSIAVLCLCRFVLNSYAFMVVALCKNPSTYYILSILVTLLFTLTNGGIVPIRDSGYVHQLFAQLHPMYALLKVELPIAALLLCSMLMLVGGRLKNA</sequence>
<feature type="domain" description="ABC-2 type transporter transmembrane" evidence="7">
    <location>
        <begin position="17"/>
        <end position="342"/>
    </location>
</feature>
<keyword evidence="9" id="KW-1185">Reference proteome</keyword>
<keyword evidence="5 6" id="KW-0472">Membrane</keyword>
<keyword evidence="3 6" id="KW-0812">Transmembrane</keyword>
<name>A0AAW9NVM3_9BACL</name>
<dbReference type="PANTHER" id="PTHR30294:SF29">
    <property type="entry name" value="MULTIDRUG ABC TRANSPORTER PERMEASE YBHS-RELATED"/>
    <property type="match status" value="1"/>
</dbReference>
<feature type="transmembrane region" description="Helical" evidence="6">
    <location>
        <begin position="272"/>
        <end position="295"/>
    </location>
</feature>
<dbReference type="RefSeq" id="WP_326123475.1">
    <property type="nucleotide sequence ID" value="NZ_JARSFG010000015.1"/>
</dbReference>
<accession>A0AAW9NVM3</accession>
<comment type="subcellular location">
    <subcellularLocation>
        <location evidence="1">Cell membrane</location>
        <topology evidence="1">Multi-pass membrane protein</topology>
    </subcellularLocation>
</comment>
<feature type="transmembrane region" description="Helical" evidence="6">
    <location>
        <begin position="341"/>
        <end position="361"/>
    </location>
</feature>
<protein>
    <submittedName>
        <fullName evidence="8">ABC transporter permease</fullName>
    </submittedName>
</protein>
<keyword evidence="4 6" id="KW-1133">Transmembrane helix</keyword>
<evidence type="ECO:0000256" key="6">
    <source>
        <dbReference type="SAM" id="Phobius"/>
    </source>
</evidence>
<dbReference type="PANTHER" id="PTHR30294">
    <property type="entry name" value="MEMBRANE COMPONENT OF ABC TRANSPORTER YHHJ-RELATED"/>
    <property type="match status" value="1"/>
</dbReference>